<keyword evidence="1" id="KW-0812">Transmembrane</keyword>
<proteinExistence type="predicted"/>
<evidence type="ECO:0000313" key="3">
    <source>
        <dbReference type="Proteomes" id="UP000595197"/>
    </source>
</evidence>
<dbReference type="EMBL" id="CP067420">
    <property type="protein sequence ID" value="QQP90297.1"/>
    <property type="molecule type" value="Genomic_DNA"/>
</dbReference>
<evidence type="ECO:0000313" key="2">
    <source>
        <dbReference type="EMBL" id="QQP90297.1"/>
    </source>
</evidence>
<accession>A0ABX7B7Y8</accession>
<name>A0ABX7B7Y8_9PROT</name>
<evidence type="ECO:0000256" key="1">
    <source>
        <dbReference type="SAM" id="Phobius"/>
    </source>
</evidence>
<dbReference type="RefSeq" id="WP_201077295.1">
    <property type="nucleotide sequence ID" value="NZ_CP067420.1"/>
</dbReference>
<dbReference type="Proteomes" id="UP000595197">
    <property type="component" value="Chromosome"/>
</dbReference>
<sequence>MRAFFPCVSGVSRQSEDVIGKLLAHRIGNSRVTNRPVTLRSALEACGREPVSTARRLMTLPGEAAVQDLSDMLTKFRIDGVRCPEPEKYARQALKRAGVEFTLPPLAGDYGHCATALLGIAALGVLLAFPTLML</sequence>
<organism evidence="2 3">
    <name type="scientific">Skermanella cutis</name>
    <dbReference type="NCBI Taxonomy" id="2775420"/>
    <lineage>
        <taxon>Bacteria</taxon>
        <taxon>Pseudomonadati</taxon>
        <taxon>Pseudomonadota</taxon>
        <taxon>Alphaproteobacteria</taxon>
        <taxon>Rhodospirillales</taxon>
        <taxon>Azospirillaceae</taxon>
        <taxon>Skermanella</taxon>
    </lineage>
</organism>
<keyword evidence="1" id="KW-1133">Transmembrane helix</keyword>
<keyword evidence="3" id="KW-1185">Reference proteome</keyword>
<gene>
    <name evidence="2" type="ORF">IGS68_03285</name>
</gene>
<keyword evidence="1" id="KW-0472">Membrane</keyword>
<feature type="transmembrane region" description="Helical" evidence="1">
    <location>
        <begin position="113"/>
        <end position="133"/>
    </location>
</feature>
<reference evidence="2" key="1">
    <citation type="submission" date="2021-02" db="EMBL/GenBank/DDBJ databases">
        <title>Skermanella TT6 skin isolate.</title>
        <authorList>
            <person name="Lee K."/>
            <person name="Ganzorig M."/>
        </authorList>
    </citation>
    <scope>NUCLEOTIDE SEQUENCE</scope>
    <source>
        <strain evidence="2">TT6</strain>
    </source>
</reference>
<protein>
    <submittedName>
        <fullName evidence="2">Uncharacterized protein</fullName>
    </submittedName>
</protein>